<evidence type="ECO:0000313" key="2">
    <source>
        <dbReference type="EMBL" id="GIG41606.1"/>
    </source>
</evidence>
<keyword evidence="1" id="KW-0472">Membrane</keyword>
<evidence type="ECO:0008006" key="4">
    <source>
        <dbReference type="Google" id="ProtNLM"/>
    </source>
</evidence>
<accession>A0ABQ4DQH0</accession>
<reference evidence="2 3" key="1">
    <citation type="submission" date="2021-01" db="EMBL/GenBank/DDBJ databases">
        <title>Whole genome shotgun sequence of Cellulomonas phragmiteti NBRC 110785.</title>
        <authorList>
            <person name="Komaki H."/>
            <person name="Tamura T."/>
        </authorList>
    </citation>
    <scope>NUCLEOTIDE SEQUENCE [LARGE SCALE GENOMIC DNA]</scope>
    <source>
        <strain evidence="2 3">NBRC 110785</strain>
    </source>
</reference>
<name>A0ABQ4DQH0_9CELL</name>
<feature type="transmembrane region" description="Helical" evidence="1">
    <location>
        <begin position="179"/>
        <end position="209"/>
    </location>
</feature>
<comment type="caution">
    <text evidence="2">The sequence shown here is derived from an EMBL/GenBank/DDBJ whole genome shotgun (WGS) entry which is preliminary data.</text>
</comment>
<sequence>MSTSRPSSVPASARPSLVGPVALTVTGVLLLLGALVLAVVTAGGFVGLVRSDVLAGDGQPGAAVLASAGAPGVTSVDLVAGERYAVYLVVPRDAVGEDERPRLDEAVLLRAPSGDVVAADRSPGVNATSRVRGWVAGTVGAFTAPETGTYEVAVPSAGVPDAWVALAADRPFGPFFGAVWGTVLGVFGVLGLTAAGFGVGIGGAVWWVLRARARRPVRG</sequence>
<dbReference type="Proteomes" id="UP000614741">
    <property type="component" value="Unassembled WGS sequence"/>
</dbReference>
<organism evidence="2 3">
    <name type="scientific">Cellulomonas phragmiteti</name>
    <dbReference type="NCBI Taxonomy" id="478780"/>
    <lineage>
        <taxon>Bacteria</taxon>
        <taxon>Bacillati</taxon>
        <taxon>Actinomycetota</taxon>
        <taxon>Actinomycetes</taxon>
        <taxon>Micrococcales</taxon>
        <taxon>Cellulomonadaceae</taxon>
        <taxon>Cellulomonas</taxon>
    </lineage>
</organism>
<evidence type="ECO:0000256" key="1">
    <source>
        <dbReference type="SAM" id="Phobius"/>
    </source>
</evidence>
<gene>
    <name evidence="2" type="ORF">Cph01nite_33680</name>
</gene>
<keyword evidence="3" id="KW-1185">Reference proteome</keyword>
<keyword evidence="1" id="KW-0812">Transmembrane</keyword>
<protein>
    <recommendedName>
        <fullName evidence="4">DUF3592 domain-containing protein</fullName>
    </recommendedName>
</protein>
<evidence type="ECO:0000313" key="3">
    <source>
        <dbReference type="Proteomes" id="UP000614741"/>
    </source>
</evidence>
<feature type="transmembrane region" description="Helical" evidence="1">
    <location>
        <begin position="21"/>
        <end position="46"/>
    </location>
</feature>
<keyword evidence="1" id="KW-1133">Transmembrane helix</keyword>
<dbReference type="RefSeq" id="WP_203675898.1">
    <property type="nucleotide sequence ID" value="NZ_BONP01000031.1"/>
</dbReference>
<dbReference type="EMBL" id="BONP01000031">
    <property type="protein sequence ID" value="GIG41606.1"/>
    <property type="molecule type" value="Genomic_DNA"/>
</dbReference>
<proteinExistence type="predicted"/>